<dbReference type="SUPFAM" id="SSF74653">
    <property type="entry name" value="TolA/TonB C-terminal domain"/>
    <property type="match status" value="1"/>
</dbReference>
<feature type="compositionally biased region" description="Polar residues" evidence="5">
    <location>
        <begin position="494"/>
        <end position="509"/>
    </location>
</feature>
<evidence type="ECO:0000256" key="4">
    <source>
        <dbReference type="ARBA" id="ARBA00023136"/>
    </source>
</evidence>
<evidence type="ECO:0000256" key="1">
    <source>
        <dbReference type="ARBA" id="ARBA00004167"/>
    </source>
</evidence>
<feature type="region of interest" description="Disordered" evidence="5">
    <location>
        <begin position="60"/>
        <end position="287"/>
    </location>
</feature>
<feature type="compositionally biased region" description="Gly residues" evidence="5">
    <location>
        <begin position="185"/>
        <end position="197"/>
    </location>
</feature>
<feature type="compositionally biased region" description="Low complexity" evidence="5">
    <location>
        <begin position="433"/>
        <end position="446"/>
    </location>
</feature>
<feature type="compositionally biased region" description="Basic and acidic residues" evidence="5">
    <location>
        <begin position="72"/>
        <end position="88"/>
    </location>
</feature>
<protein>
    <submittedName>
        <fullName evidence="8">Energy transducer TonB</fullName>
    </submittedName>
</protein>
<dbReference type="Gene3D" id="3.30.1150.10">
    <property type="match status" value="1"/>
</dbReference>
<feature type="compositionally biased region" description="Gly residues" evidence="5">
    <location>
        <begin position="205"/>
        <end position="261"/>
    </location>
</feature>
<reference evidence="8 9" key="1">
    <citation type="submission" date="2017-08" db="EMBL/GenBank/DDBJ databases">
        <title>Genomes of Fischerella (Mastigocladus) sp. strains.</title>
        <authorList>
            <person name="Miller S.R."/>
        </authorList>
    </citation>
    <scope>NUCLEOTIDE SEQUENCE [LARGE SCALE GENOMIC DNA]</scope>
    <source>
        <strain evidence="8 9">CCMEE 5323</strain>
    </source>
</reference>
<keyword evidence="3 6" id="KW-1133">Transmembrane helix</keyword>
<dbReference type="InterPro" id="IPR052258">
    <property type="entry name" value="Diverse_Func_Domain-Protein"/>
</dbReference>
<feature type="region of interest" description="Disordered" evidence="5">
    <location>
        <begin position="371"/>
        <end position="534"/>
    </location>
</feature>
<evidence type="ECO:0000256" key="3">
    <source>
        <dbReference type="ARBA" id="ARBA00022989"/>
    </source>
</evidence>
<feature type="domain" description="TonB C-terminal" evidence="7">
    <location>
        <begin position="281"/>
        <end position="373"/>
    </location>
</feature>
<dbReference type="NCBIfam" id="TIGR01352">
    <property type="entry name" value="tonB_Cterm"/>
    <property type="match status" value="1"/>
</dbReference>
<feature type="transmembrane region" description="Helical" evidence="6">
    <location>
        <begin position="21"/>
        <end position="40"/>
    </location>
</feature>
<organism evidence="8 9">
    <name type="scientific">Fischerella muscicola CCMEE 5323</name>
    <dbReference type="NCBI Taxonomy" id="2019572"/>
    <lineage>
        <taxon>Bacteria</taxon>
        <taxon>Bacillati</taxon>
        <taxon>Cyanobacteriota</taxon>
        <taxon>Cyanophyceae</taxon>
        <taxon>Nostocales</taxon>
        <taxon>Hapalosiphonaceae</taxon>
        <taxon>Fischerella</taxon>
    </lineage>
</organism>
<dbReference type="Pfam" id="PF03544">
    <property type="entry name" value="TonB_C"/>
    <property type="match status" value="1"/>
</dbReference>
<dbReference type="RefSeq" id="WP_102205651.1">
    <property type="nucleotide sequence ID" value="NZ_CAWNVR010000661.1"/>
</dbReference>
<dbReference type="PANTHER" id="PTHR37612">
    <property type="entry name" value="FIBROIN HEAVY CHAIN FIB-H LIKE PROTEIN"/>
    <property type="match status" value="1"/>
</dbReference>
<comment type="caution">
    <text evidence="8">The sequence shown here is derived from an EMBL/GenBank/DDBJ whole genome shotgun (WGS) entry which is preliminary data.</text>
</comment>
<evidence type="ECO:0000313" key="8">
    <source>
        <dbReference type="EMBL" id="PLZ85203.1"/>
    </source>
</evidence>
<accession>A0A2N6JXK5</accession>
<keyword evidence="2 6" id="KW-0812">Transmembrane</keyword>
<evidence type="ECO:0000256" key="5">
    <source>
        <dbReference type="SAM" id="MobiDB-lite"/>
    </source>
</evidence>
<evidence type="ECO:0000256" key="2">
    <source>
        <dbReference type="ARBA" id="ARBA00022692"/>
    </source>
</evidence>
<proteinExistence type="predicted"/>
<keyword evidence="4 6" id="KW-0472">Membrane</keyword>
<evidence type="ECO:0000313" key="9">
    <source>
        <dbReference type="Proteomes" id="UP000235036"/>
    </source>
</evidence>
<gene>
    <name evidence="8" type="ORF">CEN44_22815</name>
</gene>
<evidence type="ECO:0000256" key="6">
    <source>
        <dbReference type="SAM" id="Phobius"/>
    </source>
</evidence>
<dbReference type="PANTHER" id="PTHR37612:SF20">
    <property type="entry name" value="PER-HEXAMER REPEAT PROTEIN 5-RELATED"/>
    <property type="match status" value="1"/>
</dbReference>
<dbReference type="GO" id="GO:0016020">
    <property type="term" value="C:membrane"/>
    <property type="evidence" value="ECO:0007669"/>
    <property type="project" value="UniProtKB-SubCell"/>
</dbReference>
<keyword evidence="9" id="KW-1185">Reference proteome</keyword>
<dbReference type="GO" id="GO:0055085">
    <property type="term" value="P:transmembrane transport"/>
    <property type="evidence" value="ECO:0007669"/>
    <property type="project" value="InterPro"/>
</dbReference>
<dbReference type="InterPro" id="IPR006260">
    <property type="entry name" value="TonB/TolA_C"/>
</dbReference>
<dbReference type="EMBL" id="NRQW01000532">
    <property type="protein sequence ID" value="PLZ85203.1"/>
    <property type="molecule type" value="Genomic_DNA"/>
</dbReference>
<dbReference type="InterPro" id="IPR037682">
    <property type="entry name" value="TonB_C"/>
</dbReference>
<dbReference type="Proteomes" id="UP000235036">
    <property type="component" value="Unassembled WGS sequence"/>
</dbReference>
<feature type="compositionally biased region" description="Polar residues" evidence="5">
    <location>
        <begin position="391"/>
        <end position="405"/>
    </location>
</feature>
<feature type="compositionally biased region" description="Pro residues" evidence="5">
    <location>
        <begin position="521"/>
        <end position="534"/>
    </location>
</feature>
<feature type="compositionally biased region" description="Polar residues" evidence="5">
    <location>
        <begin position="152"/>
        <end position="171"/>
    </location>
</feature>
<sequence length="534" mass="56707">MSFSSIAVQQREKEAKALKSFVAFSLIGSLALHIGVLASGTGNLLSRVPSEEEPIEFTIVEPTTLETPEAPEETKKETAKPELIDNKILRAKATTNSNNTEVLPVPKPVEKQPIPQPTAPVQSFKPEPVKEPPKQVVQQPPTTPNPRPNPTIAKNTSPAPASVQNNVNQSSEKLRQLLNEARDSNGGGGGGGGGGGSTVATTTGNGTGTIVTGGSGTGTGTGSGSGTGSGTGSGSGSGSGSGTGSGTGSGNGSGTGSGNGTGRRQRQTIATAPTPPKLQTGSGDGRAACRECNVKYPEDARRRGIEGRVEVAVDTDSQGNVTNVRIVKSSGNRKLDEEHLNQARNWKLKPSQRGRQGEVIATEYAIRGSRRYRDVKKRQRQREEQQRYQQATSDSSVNSANVAQPTTRRRRRLTPGTIVDVPPETRVRQRQNTSPSQQTTSQPTTPVRRLRRQRVQTPSPTTNQTTPTSRQRQQVTPNNPTPATQSPRRRRRQLNPTPASSSGQTQLRQSLRRFKQQSAPAPVPAPPPTSSGQQ</sequence>
<feature type="compositionally biased region" description="Basic residues" evidence="5">
    <location>
        <begin position="371"/>
        <end position="380"/>
    </location>
</feature>
<feature type="compositionally biased region" description="Polar residues" evidence="5">
    <location>
        <begin position="267"/>
        <end position="281"/>
    </location>
</feature>
<feature type="compositionally biased region" description="Low complexity" evidence="5">
    <location>
        <begin position="455"/>
        <end position="477"/>
    </location>
</feature>
<dbReference type="AlphaFoldDB" id="A0A2N6JXK5"/>
<evidence type="ECO:0000259" key="7">
    <source>
        <dbReference type="PROSITE" id="PS52015"/>
    </source>
</evidence>
<comment type="subcellular location">
    <subcellularLocation>
        <location evidence="1">Membrane</location>
        <topology evidence="1">Single-pass membrane protein</topology>
    </subcellularLocation>
</comment>
<name>A0A2N6JXK5_FISMU</name>
<dbReference type="PROSITE" id="PS52015">
    <property type="entry name" value="TONB_CTD"/>
    <property type="match status" value="1"/>
</dbReference>
<feature type="compositionally biased region" description="Basic and acidic residues" evidence="5">
    <location>
        <begin position="172"/>
        <end position="183"/>
    </location>
</feature>